<organism evidence="2 3">
    <name type="scientific">Paenibacillus aurantius</name>
    <dbReference type="NCBI Taxonomy" id="2918900"/>
    <lineage>
        <taxon>Bacteria</taxon>
        <taxon>Bacillati</taxon>
        <taxon>Bacillota</taxon>
        <taxon>Bacilli</taxon>
        <taxon>Bacillales</taxon>
        <taxon>Paenibacillaceae</taxon>
        <taxon>Paenibacillus</taxon>
    </lineage>
</organism>
<feature type="domain" description="Peptidase S8/S53" evidence="1">
    <location>
        <begin position="300"/>
        <end position="622"/>
    </location>
</feature>
<keyword evidence="3" id="KW-1185">Reference proteome</keyword>
<accession>A0AA96LDZ4</accession>
<dbReference type="Pfam" id="PF00082">
    <property type="entry name" value="Peptidase_S8"/>
    <property type="match status" value="1"/>
</dbReference>
<dbReference type="Gene3D" id="3.40.50.200">
    <property type="entry name" value="Peptidase S8/S53 domain"/>
    <property type="match status" value="1"/>
</dbReference>
<dbReference type="AlphaFoldDB" id="A0AA96LDZ4"/>
<dbReference type="CDD" id="cd04847">
    <property type="entry name" value="Peptidases_S8_Subtilisin_like_2"/>
    <property type="match status" value="1"/>
</dbReference>
<reference evidence="2 3" key="1">
    <citation type="submission" date="2022-02" db="EMBL/GenBank/DDBJ databases">
        <title>Paenibacillus sp. MBLB1776 Whole Genome Shotgun Sequencing.</title>
        <authorList>
            <person name="Hwang C.Y."/>
            <person name="Cho E.-S."/>
            <person name="Seo M.-J."/>
        </authorList>
    </citation>
    <scope>NUCLEOTIDE SEQUENCE [LARGE SCALE GENOMIC DNA]</scope>
    <source>
        <strain evidence="2 3">MBLB1776</strain>
    </source>
</reference>
<dbReference type="EMBL" id="CP130318">
    <property type="protein sequence ID" value="WNQ11468.1"/>
    <property type="molecule type" value="Genomic_DNA"/>
</dbReference>
<evidence type="ECO:0000313" key="2">
    <source>
        <dbReference type="EMBL" id="WNQ11468.1"/>
    </source>
</evidence>
<dbReference type="InterPro" id="IPR034074">
    <property type="entry name" value="Y4bN_pept_dom"/>
</dbReference>
<dbReference type="Proteomes" id="UP001305702">
    <property type="component" value="Chromosome"/>
</dbReference>
<protein>
    <submittedName>
        <fullName evidence="2">S8 family peptidase</fullName>
    </submittedName>
</protein>
<evidence type="ECO:0000313" key="3">
    <source>
        <dbReference type="Proteomes" id="UP001305702"/>
    </source>
</evidence>
<dbReference type="RefSeq" id="WP_315605244.1">
    <property type="nucleotide sequence ID" value="NZ_CP130318.1"/>
</dbReference>
<name>A0AA96LDZ4_9BACL</name>
<dbReference type="InterPro" id="IPR000209">
    <property type="entry name" value="Peptidase_S8/S53_dom"/>
</dbReference>
<sequence>MAERPLILFPRFEESERANGSGRGPTFTRPTIGRQMEKFAPKFEQLQRAIETKHVTVQSTASGMNPETALVLEVVGGVDSFYSAVRRIDGLEWMFDISVDGISDEDFSPTDAEGNIEDGELSGKVYCVMTNKQALDQLLSLWRQYVQDPDMVFQRGYAGFRDVFRQLKDIRYWSPLDRLEETHVLDYWRENLEFDGSEVVNFEVELFFRNNLIHRSNSSSLIRRVIQDMGGDVLSECQISEITFHSLLVSLPRNQIENLVNNYEEVQLTRVDDIMFFRPVGQIAFPVNLGDGPLEEVDVTLVDTEINSEPVVALFDGLPMQNHSLLNGRLVVDDPNDWARLYVVKNRVHGTAMSSLILHNDLNSEESSLNRKIYVRPIFLPTRDFNDNLTEKVPNDVIIVDLIHMAVRRLFEGDSTTDPVAPKVKIINLSMGDPSRQFVNSMSPLARLLDWLSYKYKVLFIVSAGNHSTNNISLGMPFSDFARLSPDERGKLVLRAIEQNSRNMRLLSPAESINSLSVGAIFSDASTVVENDRFIFPYTKMLPSPISAIGSGYNRSIKPDIFYPGGRKFLKESLFNDNMNWVTSLTRPPGCCVAFPGDDETSSRAYTFGTSDATALMTHYGGKCFDVLEEIFLSQTGDSVPDEFAAVIIKSMLVHGAEWDTDSASLIAQALEVSEKRVSKWLGNGIPDVSKVMDCAKNRATLIGYGSLTKNKAHVYKLPIPFDFVTGRYYRKLTVTLAYLSPTVPSKQKYRSAQLWFTLNNNRLLGFRKNTDDKSVKRSTVQHEIFFDDRAVSWDPDDSIEIKVNCKDDADTRFDPISYGLLATFELAQEISDSLDIDVYSTVVNRIREAVTIQTNRIVE</sequence>
<dbReference type="SUPFAM" id="SSF52743">
    <property type="entry name" value="Subtilisin-like"/>
    <property type="match status" value="1"/>
</dbReference>
<gene>
    <name evidence="2" type="ORF">MJA45_28395</name>
</gene>
<evidence type="ECO:0000259" key="1">
    <source>
        <dbReference type="Pfam" id="PF00082"/>
    </source>
</evidence>
<dbReference type="GO" id="GO:0006508">
    <property type="term" value="P:proteolysis"/>
    <property type="evidence" value="ECO:0007669"/>
    <property type="project" value="InterPro"/>
</dbReference>
<dbReference type="GO" id="GO:0004252">
    <property type="term" value="F:serine-type endopeptidase activity"/>
    <property type="evidence" value="ECO:0007669"/>
    <property type="project" value="InterPro"/>
</dbReference>
<dbReference type="InterPro" id="IPR036852">
    <property type="entry name" value="Peptidase_S8/S53_dom_sf"/>
</dbReference>
<dbReference type="KEGG" id="paun:MJA45_28395"/>
<proteinExistence type="predicted"/>